<dbReference type="WBParaSite" id="TREG1_59040.1">
    <property type="protein sequence ID" value="TREG1_59040.1"/>
    <property type="gene ID" value="TREG1_59040"/>
</dbReference>
<reference evidence="1" key="1">
    <citation type="submission" date="2022-06" db="EMBL/GenBank/DDBJ databases">
        <authorList>
            <person name="Berger JAMES D."/>
            <person name="Berger JAMES D."/>
        </authorList>
    </citation>
    <scope>NUCLEOTIDE SEQUENCE [LARGE SCALE GENOMIC DNA]</scope>
</reference>
<evidence type="ECO:0000313" key="3">
    <source>
        <dbReference type="WBParaSite" id="TREG1_59040.2"/>
    </source>
</evidence>
<keyword evidence="1" id="KW-1185">Reference proteome</keyword>
<reference evidence="2 3" key="2">
    <citation type="submission" date="2023-11" db="UniProtKB">
        <authorList>
            <consortium name="WormBaseParasite"/>
        </authorList>
    </citation>
    <scope>IDENTIFICATION</scope>
</reference>
<dbReference type="GO" id="GO:0043001">
    <property type="term" value="P:Golgi to plasma membrane protein transport"/>
    <property type="evidence" value="ECO:0007669"/>
    <property type="project" value="InterPro"/>
</dbReference>
<name>A0AA85K3E3_TRIRE</name>
<proteinExistence type="predicted"/>
<evidence type="ECO:0000313" key="2">
    <source>
        <dbReference type="WBParaSite" id="TREG1_59040.1"/>
    </source>
</evidence>
<dbReference type="GO" id="GO:0007030">
    <property type="term" value="P:Golgi organization"/>
    <property type="evidence" value="ECO:0007669"/>
    <property type="project" value="InterPro"/>
</dbReference>
<organism evidence="1 3">
    <name type="scientific">Trichobilharzia regenti</name>
    <name type="common">Nasal bird schistosome</name>
    <dbReference type="NCBI Taxonomy" id="157069"/>
    <lineage>
        <taxon>Eukaryota</taxon>
        <taxon>Metazoa</taxon>
        <taxon>Spiralia</taxon>
        <taxon>Lophotrochozoa</taxon>
        <taxon>Platyhelminthes</taxon>
        <taxon>Trematoda</taxon>
        <taxon>Digenea</taxon>
        <taxon>Strigeidida</taxon>
        <taxon>Schistosomatoidea</taxon>
        <taxon>Schistosomatidae</taxon>
        <taxon>Trichobilharzia</taxon>
    </lineage>
</organism>
<dbReference type="GO" id="GO:0000139">
    <property type="term" value="C:Golgi membrane"/>
    <property type="evidence" value="ECO:0007669"/>
    <property type="project" value="TreeGrafter"/>
</dbReference>
<dbReference type="InterPro" id="IPR027095">
    <property type="entry name" value="Golgin-45"/>
</dbReference>
<dbReference type="PANTHER" id="PTHR13066:SF2">
    <property type="entry name" value="GOLGIN-45"/>
    <property type="match status" value="1"/>
</dbReference>
<dbReference type="WBParaSite" id="TREG1_59040.2">
    <property type="protein sequence ID" value="TREG1_59040.2"/>
    <property type="gene ID" value="TREG1_59040"/>
</dbReference>
<dbReference type="Proteomes" id="UP000050795">
    <property type="component" value="Unassembled WGS sequence"/>
</dbReference>
<evidence type="ECO:0000313" key="1">
    <source>
        <dbReference type="Proteomes" id="UP000050795"/>
    </source>
</evidence>
<sequence length="381" mass="42655">MFPNEGTNKSTQWIACDKVVVRDQNRRPLLLTSSKPITFHSKPIVSVIPTQPVHLNHSHKLSHNPIEKADKEVQTDNDYSIDTNIMSHIEDMIRTQRGLSSINRNTSHLSFNEDNNNDKDSLRKALELQQKINADLKHLLVSALSGNLNVAQQLMDLIKNNANLYGQSEGLSHQKAMLEELADTAEIAADVWQTKCLASRLVASEAVKQANLSIHQAHLARQALAHLLGERARIRRYLSQTIPLLTHFCRKNNLKLYNSVEQTCDTLNLTSLCFDLASIISPNINVKPIYCNSDTLGEELAQYVLTRNDSGTKKYNRMPFTPSSVSDTSTAVLSTIPPLQLTDTDDLLQKALNTFRSTKRDAVHDVQLFACRKCVGNVLVV</sequence>
<dbReference type="AlphaFoldDB" id="A0AA85K3E3"/>
<accession>A0AA85K3E3</accession>
<protein>
    <submittedName>
        <fullName evidence="2 3">Uncharacterized protein</fullName>
    </submittedName>
</protein>
<dbReference type="PANTHER" id="PTHR13066">
    <property type="entry name" value="BASIC LEUCINE ZIPPER NUCLEAR FACTOR 1 BLZF1 PROTEIN"/>
    <property type="match status" value="1"/>
</dbReference>